<evidence type="ECO:0000313" key="1">
    <source>
        <dbReference type="EMBL" id="CAI9699518.1"/>
    </source>
</evidence>
<name>A0ACB0EFP6_RANTA</name>
<dbReference type="EMBL" id="OX596086">
    <property type="protein sequence ID" value="CAI9699518.1"/>
    <property type="molecule type" value="Genomic_DNA"/>
</dbReference>
<gene>
    <name evidence="1" type="ORF">MRATA1EN3_LOCUS10731</name>
</gene>
<protein>
    <submittedName>
        <fullName evidence="1">Uncharacterized protein</fullName>
    </submittedName>
</protein>
<evidence type="ECO:0000313" key="2">
    <source>
        <dbReference type="Proteomes" id="UP001162501"/>
    </source>
</evidence>
<reference evidence="1" key="1">
    <citation type="submission" date="2023-05" db="EMBL/GenBank/DDBJ databases">
        <authorList>
            <consortium name="ELIXIR-Norway"/>
        </authorList>
    </citation>
    <scope>NUCLEOTIDE SEQUENCE</scope>
</reference>
<proteinExistence type="predicted"/>
<dbReference type="Proteomes" id="UP001162501">
    <property type="component" value="Chromosome 2"/>
</dbReference>
<accession>A0ACB0EFP6</accession>
<sequence>MSKIPGAPRNYLPRNLWLARLPPGIKDTECATPAVCGRRGPQRALGSSRSLHSEFSLKGEGQSWGGRGTSPPSRGPSGRSQAEGHTGVNQSRFREPPARPPPPQSPPPTPASDPGQAPKSSPRTPPSPHPAPRRPPTGAHSASPEGPGRGGPREGAAGTGRPSHVSAAARSRICVLSRVSKPSRRALLHLCAGSSHCSPSCCFCTAALASSLFLTSTKHVHASAPLHWLCPLAEMLFIGMAVCLIAVRSQ</sequence>
<organism evidence="1 2">
    <name type="scientific">Rangifer tarandus platyrhynchus</name>
    <name type="common">Svalbard reindeer</name>
    <dbReference type="NCBI Taxonomy" id="3082113"/>
    <lineage>
        <taxon>Eukaryota</taxon>
        <taxon>Metazoa</taxon>
        <taxon>Chordata</taxon>
        <taxon>Craniata</taxon>
        <taxon>Vertebrata</taxon>
        <taxon>Euteleostomi</taxon>
        <taxon>Mammalia</taxon>
        <taxon>Eutheria</taxon>
        <taxon>Laurasiatheria</taxon>
        <taxon>Artiodactyla</taxon>
        <taxon>Ruminantia</taxon>
        <taxon>Pecora</taxon>
        <taxon>Cervidae</taxon>
        <taxon>Odocoileinae</taxon>
        <taxon>Rangifer</taxon>
    </lineage>
</organism>